<evidence type="ECO:0000313" key="1">
    <source>
        <dbReference type="EMBL" id="KAF5766273.1"/>
    </source>
</evidence>
<organism evidence="1 2">
    <name type="scientific">Helianthus annuus</name>
    <name type="common">Common sunflower</name>
    <dbReference type="NCBI Taxonomy" id="4232"/>
    <lineage>
        <taxon>Eukaryota</taxon>
        <taxon>Viridiplantae</taxon>
        <taxon>Streptophyta</taxon>
        <taxon>Embryophyta</taxon>
        <taxon>Tracheophyta</taxon>
        <taxon>Spermatophyta</taxon>
        <taxon>Magnoliopsida</taxon>
        <taxon>eudicotyledons</taxon>
        <taxon>Gunneridae</taxon>
        <taxon>Pentapetalae</taxon>
        <taxon>asterids</taxon>
        <taxon>campanulids</taxon>
        <taxon>Asterales</taxon>
        <taxon>Asteraceae</taxon>
        <taxon>Asteroideae</taxon>
        <taxon>Heliantheae alliance</taxon>
        <taxon>Heliantheae</taxon>
        <taxon>Helianthus</taxon>
    </lineage>
</organism>
<name>A0A9K3H4W7_HELAN</name>
<accession>A0A9K3H4W7</accession>
<reference evidence="1" key="1">
    <citation type="journal article" date="2017" name="Nature">
        <title>The sunflower genome provides insights into oil metabolism, flowering and Asterid evolution.</title>
        <authorList>
            <person name="Badouin H."/>
            <person name="Gouzy J."/>
            <person name="Grassa C.J."/>
            <person name="Murat F."/>
            <person name="Staton S.E."/>
            <person name="Cottret L."/>
            <person name="Lelandais-Briere C."/>
            <person name="Owens G.L."/>
            <person name="Carrere S."/>
            <person name="Mayjonade B."/>
            <person name="Legrand L."/>
            <person name="Gill N."/>
            <person name="Kane N.C."/>
            <person name="Bowers J.E."/>
            <person name="Hubner S."/>
            <person name="Bellec A."/>
            <person name="Berard A."/>
            <person name="Berges H."/>
            <person name="Blanchet N."/>
            <person name="Boniface M.C."/>
            <person name="Brunel D."/>
            <person name="Catrice O."/>
            <person name="Chaidir N."/>
            <person name="Claudel C."/>
            <person name="Donnadieu C."/>
            <person name="Faraut T."/>
            <person name="Fievet G."/>
            <person name="Helmstetter N."/>
            <person name="King M."/>
            <person name="Knapp S.J."/>
            <person name="Lai Z."/>
            <person name="Le Paslier M.C."/>
            <person name="Lippi Y."/>
            <person name="Lorenzon L."/>
            <person name="Mandel J.R."/>
            <person name="Marage G."/>
            <person name="Marchand G."/>
            <person name="Marquand E."/>
            <person name="Bret-Mestries E."/>
            <person name="Morien E."/>
            <person name="Nambeesan S."/>
            <person name="Nguyen T."/>
            <person name="Pegot-Espagnet P."/>
            <person name="Pouilly N."/>
            <person name="Raftis F."/>
            <person name="Sallet E."/>
            <person name="Schiex T."/>
            <person name="Thomas J."/>
            <person name="Vandecasteele C."/>
            <person name="Vares D."/>
            <person name="Vear F."/>
            <person name="Vautrin S."/>
            <person name="Crespi M."/>
            <person name="Mangin B."/>
            <person name="Burke J.M."/>
            <person name="Salse J."/>
            <person name="Munos S."/>
            <person name="Vincourt P."/>
            <person name="Rieseberg L.H."/>
            <person name="Langlade N.B."/>
        </authorList>
    </citation>
    <scope>NUCLEOTIDE SEQUENCE</scope>
    <source>
        <tissue evidence="1">Leaves</tissue>
    </source>
</reference>
<protein>
    <submittedName>
        <fullName evidence="1">Uncharacterized protein</fullName>
    </submittedName>
</protein>
<sequence>MSARLQTSAPLKMFEEKTHTPFAFDAYTGSEISSINIGAPVVIISFSPASGHVVLAILEGWMQRDALFG</sequence>
<dbReference type="EMBL" id="MNCJ02000330">
    <property type="protein sequence ID" value="KAF5766273.1"/>
    <property type="molecule type" value="Genomic_DNA"/>
</dbReference>
<comment type="caution">
    <text evidence="1">The sequence shown here is derived from an EMBL/GenBank/DDBJ whole genome shotgun (WGS) entry which is preliminary data.</text>
</comment>
<keyword evidence="2" id="KW-1185">Reference proteome</keyword>
<dbReference type="AlphaFoldDB" id="A0A9K3H4W7"/>
<evidence type="ECO:0000313" key="2">
    <source>
        <dbReference type="Proteomes" id="UP000215914"/>
    </source>
</evidence>
<dbReference type="Gramene" id="mRNA:HanXRQr2_Chr15g0713451">
    <property type="protein sequence ID" value="mRNA:HanXRQr2_Chr15g0713451"/>
    <property type="gene ID" value="HanXRQr2_Chr15g0713451"/>
</dbReference>
<dbReference type="Proteomes" id="UP000215914">
    <property type="component" value="Unassembled WGS sequence"/>
</dbReference>
<reference evidence="1" key="2">
    <citation type="submission" date="2020-06" db="EMBL/GenBank/DDBJ databases">
        <title>Helianthus annuus Genome sequencing and assembly Release 2.</title>
        <authorList>
            <person name="Gouzy J."/>
            <person name="Langlade N."/>
            <person name="Munos S."/>
        </authorList>
    </citation>
    <scope>NUCLEOTIDE SEQUENCE</scope>
    <source>
        <tissue evidence="1">Leaves</tissue>
    </source>
</reference>
<gene>
    <name evidence="1" type="ORF">HanXRQr2_Chr15g0713451</name>
</gene>
<proteinExistence type="predicted"/>